<gene>
    <name evidence="1" type="ORF">ACFSJT_09250</name>
</gene>
<accession>A0ABW5AYK6</accession>
<evidence type="ECO:0000313" key="1">
    <source>
        <dbReference type="EMBL" id="MFD2186977.1"/>
    </source>
</evidence>
<organism evidence="1 2">
    <name type="scientific">Aquimarina celericrescens</name>
    <dbReference type="NCBI Taxonomy" id="1964542"/>
    <lineage>
        <taxon>Bacteria</taxon>
        <taxon>Pseudomonadati</taxon>
        <taxon>Bacteroidota</taxon>
        <taxon>Flavobacteriia</taxon>
        <taxon>Flavobacteriales</taxon>
        <taxon>Flavobacteriaceae</taxon>
        <taxon>Aquimarina</taxon>
    </lineage>
</organism>
<keyword evidence="2" id="KW-1185">Reference proteome</keyword>
<dbReference type="Proteomes" id="UP001597344">
    <property type="component" value="Unassembled WGS sequence"/>
</dbReference>
<name>A0ABW5AYK6_9FLAO</name>
<reference evidence="2" key="1">
    <citation type="journal article" date="2019" name="Int. J. Syst. Evol. Microbiol.">
        <title>The Global Catalogue of Microorganisms (GCM) 10K type strain sequencing project: providing services to taxonomists for standard genome sequencing and annotation.</title>
        <authorList>
            <consortium name="The Broad Institute Genomics Platform"/>
            <consortium name="The Broad Institute Genome Sequencing Center for Infectious Disease"/>
            <person name="Wu L."/>
            <person name="Ma J."/>
        </authorList>
    </citation>
    <scope>NUCLEOTIDE SEQUENCE [LARGE SCALE GENOMIC DNA]</scope>
    <source>
        <strain evidence="2">DT92</strain>
    </source>
</reference>
<comment type="caution">
    <text evidence="1">The sequence shown here is derived from an EMBL/GenBank/DDBJ whole genome shotgun (WGS) entry which is preliminary data.</text>
</comment>
<dbReference type="RefSeq" id="WP_378319976.1">
    <property type="nucleotide sequence ID" value="NZ_JBHUHY010000007.1"/>
</dbReference>
<evidence type="ECO:0000313" key="2">
    <source>
        <dbReference type="Proteomes" id="UP001597344"/>
    </source>
</evidence>
<proteinExistence type="predicted"/>
<sequence>MRPALFMAVGIHVLQLEPIALLDAEMITIGVSILVLAMQDALYSKLSGNK</sequence>
<protein>
    <submittedName>
        <fullName evidence="1">Uncharacterized protein</fullName>
    </submittedName>
</protein>
<dbReference type="EMBL" id="JBHUHY010000007">
    <property type="protein sequence ID" value="MFD2186977.1"/>
    <property type="molecule type" value="Genomic_DNA"/>
</dbReference>